<keyword evidence="2" id="KW-0378">Hydrolase</keyword>
<dbReference type="InterPro" id="IPR058193">
    <property type="entry name" value="VanY/YodJ_core_dom"/>
</dbReference>
<dbReference type="PANTHER" id="PTHR34385:SF1">
    <property type="entry name" value="PEPTIDOGLYCAN L-ALANYL-D-GLUTAMATE ENDOPEPTIDASE CWLK"/>
    <property type="match status" value="1"/>
</dbReference>
<gene>
    <name evidence="2" type="ORF">H8689_08075</name>
</gene>
<dbReference type="Pfam" id="PF02557">
    <property type="entry name" value="VanY"/>
    <property type="match status" value="1"/>
</dbReference>
<comment type="caution">
    <text evidence="2">The sequence shown here is derived from an EMBL/GenBank/DDBJ whole genome shotgun (WGS) entry which is preliminary data.</text>
</comment>
<dbReference type="SMART" id="SM00287">
    <property type="entry name" value="SH3b"/>
    <property type="match status" value="1"/>
</dbReference>
<keyword evidence="2" id="KW-0645">Protease</keyword>
<dbReference type="PANTHER" id="PTHR34385">
    <property type="entry name" value="D-ALANYL-D-ALANINE CARBOXYPEPTIDASE"/>
    <property type="match status" value="1"/>
</dbReference>
<reference evidence="2 3" key="1">
    <citation type="submission" date="2020-08" db="EMBL/GenBank/DDBJ databases">
        <title>Genome public.</title>
        <authorList>
            <person name="Liu C."/>
            <person name="Sun Q."/>
        </authorList>
    </citation>
    <scope>NUCLEOTIDE SEQUENCE [LARGE SCALE GENOMIC DNA]</scope>
    <source>
        <strain evidence="2 3">NSJ-26</strain>
    </source>
</reference>
<dbReference type="RefSeq" id="WP_249323935.1">
    <property type="nucleotide sequence ID" value="NZ_JACRTK010000003.1"/>
</dbReference>
<keyword evidence="3" id="KW-1185">Reference proteome</keyword>
<dbReference type="Pfam" id="PF08239">
    <property type="entry name" value="SH3_3"/>
    <property type="match status" value="1"/>
</dbReference>
<keyword evidence="2" id="KW-0121">Carboxypeptidase</keyword>
<dbReference type="AlphaFoldDB" id="A0A926F339"/>
<dbReference type="InterPro" id="IPR052179">
    <property type="entry name" value="DD-CPase-like"/>
</dbReference>
<protein>
    <submittedName>
        <fullName evidence="2">D-alanyl-D-alanine carboxypeptidase family protein</fullName>
    </submittedName>
</protein>
<dbReference type="PROSITE" id="PS51781">
    <property type="entry name" value="SH3B"/>
    <property type="match status" value="1"/>
</dbReference>
<accession>A0A926F339</accession>
<dbReference type="GO" id="GO:0006508">
    <property type="term" value="P:proteolysis"/>
    <property type="evidence" value="ECO:0007669"/>
    <property type="project" value="InterPro"/>
</dbReference>
<feature type="domain" description="SH3b" evidence="1">
    <location>
        <begin position="91"/>
        <end position="153"/>
    </location>
</feature>
<dbReference type="Gene3D" id="3.30.1380.10">
    <property type="match status" value="1"/>
</dbReference>
<dbReference type="CDD" id="cd14852">
    <property type="entry name" value="LD-carboxypeptidase"/>
    <property type="match status" value="1"/>
</dbReference>
<proteinExistence type="predicted"/>
<dbReference type="InterPro" id="IPR009045">
    <property type="entry name" value="Zn_M74/Hedgehog-like"/>
</dbReference>
<dbReference type="GO" id="GO:0004180">
    <property type="term" value="F:carboxypeptidase activity"/>
    <property type="evidence" value="ECO:0007669"/>
    <property type="project" value="UniProtKB-KW"/>
</dbReference>
<dbReference type="Gene3D" id="2.30.30.40">
    <property type="entry name" value="SH3 Domains"/>
    <property type="match status" value="1"/>
</dbReference>
<name>A0A926F339_9FIRM</name>
<evidence type="ECO:0000313" key="2">
    <source>
        <dbReference type="EMBL" id="MBC8591070.1"/>
    </source>
</evidence>
<organism evidence="2 3">
    <name type="scientific">Wansuia hejianensis</name>
    <dbReference type="NCBI Taxonomy" id="2763667"/>
    <lineage>
        <taxon>Bacteria</taxon>
        <taxon>Bacillati</taxon>
        <taxon>Bacillota</taxon>
        <taxon>Clostridia</taxon>
        <taxon>Lachnospirales</taxon>
        <taxon>Lachnospiraceae</taxon>
        <taxon>Wansuia</taxon>
    </lineage>
</organism>
<dbReference type="InterPro" id="IPR003646">
    <property type="entry name" value="SH3-like_bac-type"/>
</dbReference>
<evidence type="ECO:0000313" key="3">
    <source>
        <dbReference type="Proteomes" id="UP000601522"/>
    </source>
</evidence>
<dbReference type="EMBL" id="JACRTK010000003">
    <property type="protein sequence ID" value="MBC8591070.1"/>
    <property type="molecule type" value="Genomic_DNA"/>
</dbReference>
<sequence>MKKIKKLIFILSISILVATLILPKAIANFNQNNKNSYTVDAATHIDKEEKVCKVGLDNKEEELKYKEEQNNILKQDKQTTHVNKDIHAILIEEYKYTKESLNLRTGPGIHNELIITIPMGEKVRVIDQIDGWDKVVYMGNEGYCSSNYLTNKKVNKDIIKSNTLAKKEKNKYVSNTINQSKKELIKNQNQNQVQDKAKDKTQDPKFINGILLVNKEYGLPRNYAKGVDTKANNQLKKMVKACKDEIGKELMVHSGFRSYDFQKILFDNYVNRHGYERATKFSAKPGYSEHESGLAFDICDKDQKHRLKESFKDTSEGIWLKENAHRFGFILRYPKDKTHITKYIYEPWHFRYVGIDHANNIYIRDITLEEYLMPERY</sequence>
<evidence type="ECO:0000259" key="1">
    <source>
        <dbReference type="PROSITE" id="PS51781"/>
    </source>
</evidence>
<dbReference type="SUPFAM" id="SSF55166">
    <property type="entry name" value="Hedgehog/DD-peptidase"/>
    <property type="match status" value="1"/>
</dbReference>
<dbReference type="InterPro" id="IPR003709">
    <property type="entry name" value="VanY-like_core_dom"/>
</dbReference>
<dbReference type="Proteomes" id="UP000601522">
    <property type="component" value="Unassembled WGS sequence"/>
</dbReference>